<evidence type="ECO:0000256" key="10">
    <source>
        <dbReference type="ARBA" id="ARBA00023136"/>
    </source>
</evidence>
<comment type="cofactor">
    <cofactor evidence="12">
        <name>heme</name>
        <dbReference type="ChEBI" id="CHEBI:30413"/>
    </cofactor>
    <text evidence="12">The heme is bound between the two transmembrane subunits.</text>
</comment>
<organism evidence="14 15">
    <name type="scientific">Ciceribacter naphthalenivorans</name>
    <dbReference type="NCBI Taxonomy" id="1118451"/>
    <lineage>
        <taxon>Bacteria</taxon>
        <taxon>Pseudomonadati</taxon>
        <taxon>Pseudomonadota</taxon>
        <taxon>Alphaproteobacteria</taxon>
        <taxon>Hyphomicrobiales</taxon>
        <taxon>Rhizobiaceae</taxon>
        <taxon>Ciceribacter</taxon>
    </lineage>
</organism>
<dbReference type="InterPro" id="IPR000701">
    <property type="entry name" value="SuccDH_FuR_B_TM-su"/>
</dbReference>
<accession>A0A512HD15</accession>
<keyword evidence="5 12" id="KW-0349">Heme</keyword>
<comment type="caution">
    <text evidence="14">The sequence shown here is derived from an EMBL/GenBank/DDBJ whole genome shotgun (WGS) entry which is preliminary data.</text>
</comment>
<evidence type="ECO:0000256" key="11">
    <source>
        <dbReference type="ARBA" id="ARBA00025912"/>
    </source>
</evidence>
<keyword evidence="9 12" id="KW-0408">Iron</keyword>
<dbReference type="AlphaFoldDB" id="A0A512HD15"/>
<dbReference type="PANTHER" id="PTHR10978:SF5">
    <property type="entry name" value="SUCCINATE DEHYDROGENASE CYTOCHROME B560 SUBUNIT, MITOCHONDRIAL"/>
    <property type="match status" value="1"/>
</dbReference>
<dbReference type="OrthoDB" id="9799441at2"/>
<evidence type="ECO:0000256" key="12">
    <source>
        <dbReference type="PIRSR" id="PIRSR000178-1"/>
    </source>
</evidence>
<feature type="transmembrane region" description="Helical" evidence="13">
    <location>
        <begin position="57"/>
        <end position="81"/>
    </location>
</feature>
<evidence type="ECO:0000256" key="4">
    <source>
        <dbReference type="ARBA" id="ARBA00020076"/>
    </source>
</evidence>
<dbReference type="InterPro" id="IPR014314">
    <property type="entry name" value="Succ_DH_cytb556"/>
</dbReference>
<dbReference type="EMBL" id="BJZP01000001">
    <property type="protein sequence ID" value="GEO83348.1"/>
    <property type="molecule type" value="Genomic_DNA"/>
</dbReference>
<protein>
    <recommendedName>
        <fullName evidence="4">Succinate dehydrogenase cytochrome b556 subunit</fullName>
    </recommendedName>
</protein>
<gene>
    <name evidence="14" type="primary">sdhC_1</name>
    <name evidence="14" type="ORF">RNA01_02800</name>
</gene>
<comment type="function">
    <text evidence="1">Membrane-anchoring subunit of succinate dehydrogenase (SDH).</text>
</comment>
<dbReference type="Pfam" id="PF01127">
    <property type="entry name" value="Sdh_cyt"/>
    <property type="match status" value="1"/>
</dbReference>
<dbReference type="Proteomes" id="UP000321717">
    <property type="component" value="Unassembled WGS sequence"/>
</dbReference>
<dbReference type="GO" id="GO:0046872">
    <property type="term" value="F:metal ion binding"/>
    <property type="evidence" value="ECO:0007669"/>
    <property type="project" value="UniProtKB-KW"/>
</dbReference>
<dbReference type="PIRSF" id="PIRSF000178">
    <property type="entry name" value="SDH_cyt_b560"/>
    <property type="match status" value="1"/>
</dbReference>
<evidence type="ECO:0000313" key="14">
    <source>
        <dbReference type="EMBL" id="GEO83348.1"/>
    </source>
</evidence>
<dbReference type="SUPFAM" id="SSF81343">
    <property type="entry name" value="Fumarate reductase respiratory complex transmembrane subunits"/>
    <property type="match status" value="1"/>
</dbReference>
<feature type="transmembrane region" description="Helical" evidence="13">
    <location>
        <begin position="107"/>
        <end position="128"/>
    </location>
</feature>
<evidence type="ECO:0000256" key="1">
    <source>
        <dbReference type="ARBA" id="ARBA00004050"/>
    </source>
</evidence>
<keyword evidence="8 13" id="KW-1133">Transmembrane helix</keyword>
<comment type="similarity">
    <text evidence="3">Belongs to the cytochrome b560 family.</text>
</comment>
<dbReference type="GO" id="GO:0009055">
    <property type="term" value="F:electron transfer activity"/>
    <property type="evidence" value="ECO:0007669"/>
    <property type="project" value="InterPro"/>
</dbReference>
<keyword evidence="10 13" id="KW-0472">Membrane</keyword>
<reference evidence="14 15" key="1">
    <citation type="submission" date="2019-07" db="EMBL/GenBank/DDBJ databases">
        <title>Whole genome shotgun sequence of Rhizobium naphthalenivorans NBRC 107585.</title>
        <authorList>
            <person name="Hosoyama A."/>
            <person name="Uohara A."/>
            <person name="Ohji S."/>
            <person name="Ichikawa N."/>
        </authorList>
    </citation>
    <scope>NUCLEOTIDE SEQUENCE [LARGE SCALE GENOMIC DNA]</scope>
    <source>
        <strain evidence="14 15">NBRC 107585</strain>
    </source>
</reference>
<dbReference type="InterPro" id="IPR034804">
    <property type="entry name" value="SQR/QFR_C/D"/>
</dbReference>
<evidence type="ECO:0000256" key="6">
    <source>
        <dbReference type="ARBA" id="ARBA00022692"/>
    </source>
</evidence>
<dbReference type="PROSITE" id="PS01000">
    <property type="entry name" value="SDH_CYT_1"/>
    <property type="match status" value="1"/>
</dbReference>
<proteinExistence type="inferred from homology"/>
<comment type="subcellular location">
    <subcellularLocation>
        <location evidence="2">Membrane</location>
        <topology evidence="2">Multi-pass membrane protein</topology>
    </subcellularLocation>
</comment>
<evidence type="ECO:0000256" key="3">
    <source>
        <dbReference type="ARBA" id="ARBA00007244"/>
    </source>
</evidence>
<feature type="transmembrane region" description="Helical" evidence="13">
    <location>
        <begin position="33"/>
        <end position="51"/>
    </location>
</feature>
<dbReference type="GO" id="GO:0006099">
    <property type="term" value="P:tricarboxylic acid cycle"/>
    <property type="evidence" value="ECO:0007669"/>
    <property type="project" value="InterPro"/>
</dbReference>
<dbReference type="PROSITE" id="PS01001">
    <property type="entry name" value="SDH_CYT_2"/>
    <property type="match status" value="1"/>
</dbReference>
<evidence type="ECO:0000256" key="9">
    <source>
        <dbReference type="ARBA" id="ARBA00023004"/>
    </source>
</evidence>
<keyword evidence="15" id="KW-1185">Reference proteome</keyword>
<dbReference type="RefSeq" id="WP_147178149.1">
    <property type="nucleotide sequence ID" value="NZ_BJZP01000001.1"/>
</dbReference>
<comment type="subunit">
    <text evidence="11">Part of an enzyme complex containing four subunits: a flavoprotein, an iron-sulfur protein, plus two membrane-anchoring proteins, SdhC and SdhD. The complex can form homotrimers.</text>
</comment>
<keyword evidence="6 13" id="KW-0812">Transmembrane</keyword>
<name>A0A512HD15_9HYPH</name>
<evidence type="ECO:0000256" key="8">
    <source>
        <dbReference type="ARBA" id="ARBA00022989"/>
    </source>
</evidence>
<feature type="binding site" description="axial binding residue" evidence="12">
    <location>
        <position position="83"/>
    </location>
    <ligand>
        <name>heme</name>
        <dbReference type="ChEBI" id="CHEBI:30413"/>
        <note>ligand shared with second transmembrane subunit</note>
    </ligand>
    <ligandPart>
        <name>Fe</name>
        <dbReference type="ChEBI" id="CHEBI:18248"/>
    </ligandPart>
</feature>
<dbReference type="GO" id="GO:0016020">
    <property type="term" value="C:membrane"/>
    <property type="evidence" value="ECO:0007669"/>
    <property type="project" value="UniProtKB-SubCell"/>
</dbReference>
<evidence type="ECO:0000313" key="15">
    <source>
        <dbReference type="Proteomes" id="UP000321717"/>
    </source>
</evidence>
<keyword evidence="7 12" id="KW-0479">Metal-binding</keyword>
<dbReference type="PANTHER" id="PTHR10978">
    <property type="entry name" value="SUCCINATE DEHYDROGENASE CYTOCHROME B560 SUBUNIT"/>
    <property type="match status" value="1"/>
</dbReference>
<dbReference type="NCBIfam" id="TIGR02970">
    <property type="entry name" value="succ_dehyd_cytB"/>
    <property type="match status" value="1"/>
</dbReference>
<evidence type="ECO:0000256" key="2">
    <source>
        <dbReference type="ARBA" id="ARBA00004141"/>
    </source>
</evidence>
<dbReference type="InterPro" id="IPR018495">
    <property type="entry name" value="Succ_DH_cyt_bsu_CS"/>
</dbReference>
<evidence type="ECO:0000256" key="13">
    <source>
        <dbReference type="SAM" id="Phobius"/>
    </source>
</evidence>
<evidence type="ECO:0000256" key="7">
    <source>
        <dbReference type="ARBA" id="ARBA00022723"/>
    </source>
</evidence>
<dbReference type="Gene3D" id="1.20.1300.10">
    <property type="entry name" value="Fumarate reductase/succinate dehydrogenase, transmembrane subunit"/>
    <property type="match status" value="1"/>
</dbReference>
<evidence type="ECO:0000256" key="5">
    <source>
        <dbReference type="ARBA" id="ARBA00022617"/>
    </source>
</evidence>
<dbReference type="CDD" id="cd03499">
    <property type="entry name" value="SQR_TypeC_SdhC"/>
    <property type="match status" value="1"/>
</dbReference>
<sequence>MQRPQSRPTSPHLTIWRWQVWAISSITHRITGIGLYIVGIGMFTWYLMAAAMGPNSYATFVSFAGGWLGQLILVGLTWSLFQHMSSGIRHFFMDVGKGYGRTASSRSAAATFICSLAITAVFWSYIWIR</sequence>